<dbReference type="Pfam" id="PF13640">
    <property type="entry name" value="2OG-FeII_Oxy_3"/>
    <property type="match status" value="1"/>
</dbReference>
<comment type="caution">
    <text evidence="8">The sequence shown here is derived from an EMBL/GenBank/DDBJ whole genome shotgun (WGS) entry which is preliminary data.</text>
</comment>
<dbReference type="PROSITE" id="PS51471">
    <property type="entry name" value="FE2OG_OXY"/>
    <property type="match status" value="1"/>
</dbReference>
<evidence type="ECO:0000256" key="5">
    <source>
        <dbReference type="ARBA" id="ARBA00023002"/>
    </source>
</evidence>
<dbReference type="SMART" id="SM00702">
    <property type="entry name" value="P4Hc"/>
    <property type="match status" value="1"/>
</dbReference>
<sequence length="202" mass="23141">MSNLAIIDDIATHGLSVCDGFLSAQEVRDLHTCLPAQWAQATIGREQKQHTNTQIRRDKIHWLERGSQPAVDALLAKMADLQQAFNRHLFLGLFEYEAHFAKYNPGDFYAKHYDAFEGRSNRKVTTVLYLNEDWSEQDGGEIVIYNPDGSHRQTLWPKAGRLVTFLSEAFPHEVLPAKRQRFSIAGWYRLNGMSGQRVDPIR</sequence>
<evidence type="ECO:0000256" key="2">
    <source>
        <dbReference type="ARBA" id="ARBA00022723"/>
    </source>
</evidence>
<evidence type="ECO:0000256" key="1">
    <source>
        <dbReference type="ARBA" id="ARBA00001961"/>
    </source>
</evidence>
<keyword evidence="9" id="KW-1185">Reference proteome</keyword>
<dbReference type="PANTHER" id="PTHR12907">
    <property type="entry name" value="EGL NINE HOMOLOG-RELATED"/>
    <property type="match status" value="1"/>
</dbReference>
<dbReference type="PANTHER" id="PTHR12907:SF26">
    <property type="entry name" value="HIF PROLYL HYDROXYLASE, ISOFORM C"/>
    <property type="match status" value="1"/>
</dbReference>
<accession>A0AB36JS25</accession>
<evidence type="ECO:0000313" key="9">
    <source>
        <dbReference type="Proteomes" id="UP000189021"/>
    </source>
</evidence>
<evidence type="ECO:0000256" key="4">
    <source>
        <dbReference type="ARBA" id="ARBA00022964"/>
    </source>
</evidence>
<feature type="domain" description="Fe2OG dioxygenase" evidence="7">
    <location>
        <begin position="89"/>
        <end position="190"/>
    </location>
</feature>
<dbReference type="GO" id="GO:0031418">
    <property type="term" value="F:L-ascorbic acid binding"/>
    <property type="evidence" value="ECO:0007669"/>
    <property type="project" value="UniProtKB-KW"/>
</dbReference>
<keyword evidence="6" id="KW-0408">Iron</keyword>
<comment type="cofactor">
    <cofactor evidence="1">
        <name>L-ascorbate</name>
        <dbReference type="ChEBI" id="CHEBI:38290"/>
    </cofactor>
</comment>
<dbReference type="InterPro" id="IPR044862">
    <property type="entry name" value="Pro_4_hyd_alph_FE2OG_OXY"/>
</dbReference>
<proteinExistence type="predicted"/>
<organism evidence="8 9">
    <name type="scientific">Salinivibrio kushneri</name>
    <dbReference type="NCBI Taxonomy" id="1908198"/>
    <lineage>
        <taxon>Bacteria</taxon>
        <taxon>Pseudomonadati</taxon>
        <taxon>Pseudomonadota</taxon>
        <taxon>Gammaproteobacteria</taxon>
        <taxon>Vibrionales</taxon>
        <taxon>Vibrionaceae</taxon>
        <taxon>Salinivibrio</taxon>
    </lineage>
</organism>
<dbReference type="GO" id="GO:0031543">
    <property type="term" value="F:peptidyl-proline dioxygenase activity"/>
    <property type="evidence" value="ECO:0007669"/>
    <property type="project" value="TreeGrafter"/>
</dbReference>
<dbReference type="RefSeq" id="WP_077659696.1">
    <property type="nucleotide sequence ID" value="NZ_CP040021.1"/>
</dbReference>
<dbReference type="InterPro" id="IPR051559">
    <property type="entry name" value="HIF_prolyl_hydroxylases"/>
</dbReference>
<keyword evidence="4" id="KW-0223">Dioxygenase</keyword>
<dbReference type="GO" id="GO:0008198">
    <property type="term" value="F:ferrous iron binding"/>
    <property type="evidence" value="ECO:0007669"/>
    <property type="project" value="TreeGrafter"/>
</dbReference>
<dbReference type="Gene3D" id="2.60.120.620">
    <property type="entry name" value="q2cbj1_9rhob like domain"/>
    <property type="match status" value="1"/>
</dbReference>
<dbReference type="InterPro" id="IPR005123">
    <property type="entry name" value="Oxoglu/Fe-dep_dioxygenase_dom"/>
</dbReference>
<reference evidence="8 9" key="1">
    <citation type="journal article" date="2017" name="Genome Announc.">
        <title>Draft Genome Sequences of Salinivibrio proteolyticus, Salinivibrio sharmensis, Salinivibrio siamensis, Salinivibrio costicola subsp. alcaliphilus, Salinivibrio costicola subsp. vallismortis, and 29 New Isolates Belonging to the Genus Salinivibrio.</title>
        <authorList>
            <person name="Lopez-Hermoso C."/>
            <person name="de la Haba R.R."/>
            <person name="Sanchez-Porro C."/>
            <person name="Bayliss S.C."/>
            <person name="Feil E.J."/>
            <person name="Ventosa A."/>
        </authorList>
    </citation>
    <scope>NUCLEOTIDE SEQUENCE [LARGE SCALE GENOMIC DNA]</scope>
    <source>
        <strain evidence="8 9">AL184</strain>
    </source>
</reference>
<dbReference type="GO" id="GO:0071456">
    <property type="term" value="P:cellular response to hypoxia"/>
    <property type="evidence" value="ECO:0007669"/>
    <property type="project" value="TreeGrafter"/>
</dbReference>
<keyword evidence="3" id="KW-0847">Vitamin C</keyword>
<gene>
    <name evidence="8" type="ORF">BZG00_13770</name>
</gene>
<keyword evidence="5" id="KW-0560">Oxidoreductase</keyword>
<dbReference type="EMBL" id="MUEK01000016">
    <property type="protein sequence ID" value="OOE38602.1"/>
    <property type="molecule type" value="Genomic_DNA"/>
</dbReference>
<evidence type="ECO:0000256" key="6">
    <source>
        <dbReference type="ARBA" id="ARBA00023004"/>
    </source>
</evidence>
<name>A0AB36JS25_9GAMM</name>
<keyword evidence="2" id="KW-0479">Metal-binding</keyword>
<dbReference type="AlphaFoldDB" id="A0AB36JS25"/>
<evidence type="ECO:0000259" key="7">
    <source>
        <dbReference type="PROSITE" id="PS51471"/>
    </source>
</evidence>
<evidence type="ECO:0000256" key="3">
    <source>
        <dbReference type="ARBA" id="ARBA00022896"/>
    </source>
</evidence>
<protein>
    <submittedName>
        <fullName evidence="8">SM-20 protein</fullName>
    </submittedName>
</protein>
<evidence type="ECO:0000313" key="8">
    <source>
        <dbReference type="EMBL" id="OOE38602.1"/>
    </source>
</evidence>
<dbReference type="Proteomes" id="UP000189021">
    <property type="component" value="Unassembled WGS sequence"/>
</dbReference>
<dbReference type="InterPro" id="IPR006620">
    <property type="entry name" value="Pro_4_hyd_alph"/>
</dbReference>